<dbReference type="InterPro" id="IPR002869">
    <property type="entry name" value="Pyrv_flavodox_OxRed_cen"/>
</dbReference>
<accession>X1JZC4</accession>
<proteinExistence type="predicted"/>
<organism evidence="3">
    <name type="scientific">marine sediment metagenome</name>
    <dbReference type="NCBI Taxonomy" id="412755"/>
    <lineage>
        <taxon>unclassified sequences</taxon>
        <taxon>metagenomes</taxon>
        <taxon>ecological metagenomes</taxon>
    </lineage>
</organism>
<dbReference type="SUPFAM" id="SSF53323">
    <property type="entry name" value="Pyruvate-ferredoxin oxidoreductase, PFOR, domain III"/>
    <property type="match status" value="1"/>
</dbReference>
<keyword evidence="1" id="KW-0560">Oxidoreductase</keyword>
<name>X1JZC4_9ZZZZ</name>
<keyword evidence="2" id="KW-1133">Transmembrane helix</keyword>
<evidence type="ECO:0000256" key="1">
    <source>
        <dbReference type="ARBA" id="ARBA00023002"/>
    </source>
</evidence>
<keyword evidence="2" id="KW-0812">Transmembrane</keyword>
<feature type="transmembrane region" description="Helical" evidence="2">
    <location>
        <begin position="6"/>
        <end position="28"/>
    </location>
</feature>
<dbReference type="EMBL" id="BARU01047467">
    <property type="protein sequence ID" value="GAH99542.1"/>
    <property type="molecule type" value="Genomic_DNA"/>
</dbReference>
<sequence length="36" mass="3682">MKKADVLIAGVGGQGIILASEIIALSAMKEEGRIQA</sequence>
<dbReference type="GO" id="GO:0016491">
    <property type="term" value="F:oxidoreductase activity"/>
    <property type="evidence" value="ECO:0007669"/>
    <property type="project" value="UniProtKB-KW"/>
</dbReference>
<dbReference type="AlphaFoldDB" id="X1JZC4"/>
<feature type="non-terminal residue" evidence="3">
    <location>
        <position position="36"/>
    </location>
</feature>
<gene>
    <name evidence="3" type="ORF">S03H2_71115</name>
</gene>
<dbReference type="Gene3D" id="3.40.920.10">
    <property type="entry name" value="Pyruvate-ferredoxin oxidoreductase, PFOR, domain III"/>
    <property type="match status" value="1"/>
</dbReference>
<evidence type="ECO:0000313" key="3">
    <source>
        <dbReference type="EMBL" id="GAH99542.1"/>
    </source>
</evidence>
<keyword evidence="2" id="KW-0472">Membrane</keyword>
<evidence type="ECO:0000256" key="2">
    <source>
        <dbReference type="SAM" id="Phobius"/>
    </source>
</evidence>
<evidence type="ECO:0008006" key="4">
    <source>
        <dbReference type="Google" id="ProtNLM"/>
    </source>
</evidence>
<reference evidence="3" key="1">
    <citation type="journal article" date="2014" name="Front. Microbiol.">
        <title>High frequency of phylogenetically diverse reductive dehalogenase-homologous genes in deep subseafloor sedimentary metagenomes.</title>
        <authorList>
            <person name="Kawai M."/>
            <person name="Futagami T."/>
            <person name="Toyoda A."/>
            <person name="Takaki Y."/>
            <person name="Nishi S."/>
            <person name="Hori S."/>
            <person name="Arai W."/>
            <person name="Tsubouchi T."/>
            <person name="Morono Y."/>
            <person name="Uchiyama I."/>
            <person name="Ito T."/>
            <person name="Fujiyama A."/>
            <person name="Inagaki F."/>
            <person name="Takami H."/>
        </authorList>
    </citation>
    <scope>NUCLEOTIDE SEQUENCE</scope>
    <source>
        <strain evidence="3">Expedition CK06-06</strain>
    </source>
</reference>
<comment type="caution">
    <text evidence="3">The sequence shown here is derived from an EMBL/GenBank/DDBJ whole genome shotgun (WGS) entry which is preliminary data.</text>
</comment>
<protein>
    <recommendedName>
        <fullName evidence="4">Pyruvate/ketoisovalerate oxidoreductase catalytic domain-containing protein</fullName>
    </recommendedName>
</protein>